<proteinExistence type="predicted"/>
<evidence type="ECO:0000256" key="2">
    <source>
        <dbReference type="ARBA" id="ARBA00022692"/>
    </source>
</evidence>
<feature type="domain" description="Major facilitator superfamily (MFS) profile" evidence="6">
    <location>
        <begin position="24"/>
        <end position="426"/>
    </location>
</feature>
<feature type="transmembrane region" description="Helical" evidence="5">
    <location>
        <begin position="281"/>
        <end position="302"/>
    </location>
</feature>
<accession>A0A143PMJ7</accession>
<dbReference type="STRING" id="1855912.LuPra_02650"/>
<dbReference type="GO" id="GO:0016020">
    <property type="term" value="C:membrane"/>
    <property type="evidence" value="ECO:0007669"/>
    <property type="project" value="UniProtKB-SubCell"/>
</dbReference>
<feature type="transmembrane region" description="Helical" evidence="5">
    <location>
        <begin position="373"/>
        <end position="394"/>
    </location>
</feature>
<reference evidence="8" key="2">
    <citation type="submission" date="2016-04" db="EMBL/GenBank/DDBJ databases">
        <title>First Complete Genome Sequence of a Subdivision 6 Acidobacterium.</title>
        <authorList>
            <person name="Huang S."/>
            <person name="Vieira S."/>
            <person name="Bunk B."/>
            <person name="Riedel T."/>
            <person name="Sproeer C."/>
            <person name="Overmann J."/>
        </authorList>
    </citation>
    <scope>NUCLEOTIDE SEQUENCE [LARGE SCALE GENOMIC DNA]</scope>
    <source>
        <strain evidence="8">DSM 100886 HEG_-6_39</strain>
    </source>
</reference>
<dbReference type="Proteomes" id="UP000076079">
    <property type="component" value="Chromosome"/>
</dbReference>
<feature type="transmembrane region" description="Helical" evidence="5">
    <location>
        <begin position="178"/>
        <end position="197"/>
    </location>
</feature>
<feature type="transmembrane region" description="Helical" evidence="5">
    <location>
        <begin position="314"/>
        <end position="331"/>
    </location>
</feature>
<dbReference type="CDD" id="cd17319">
    <property type="entry name" value="MFS_ExuT_GudP_like"/>
    <property type="match status" value="1"/>
</dbReference>
<evidence type="ECO:0000313" key="8">
    <source>
        <dbReference type="Proteomes" id="UP000076079"/>
    </source>
</evidence>
<dbReference type="KEGG" id="abac:LuPra_02650"/>
<dbReference type="Pfam" id="PF07690">
    <property type="entry name" value="MFS_1"/>
    <property type="match status" value="1"/>
</dbReference>
<keyword evidence="8" id="KW-1185">Reference proteome</keyword>
<evidence type="ECO:0000256" key="4">
    <source>
        <dbReference type="ARBA" id="ARBA00023136"/>
    </source>
</evidence>
<dbReference type="EMBL" id="CP015136">
    <property type="protein sequence ID" value="AMY09433.1"/>
    <property type="molecule type" value="Genomic_DNA"/>
</dbReference>
<name>A0A143PMJ7_LUTPR</name>
<comment type="subcellular location">
    <subcellularLocation>
        <location evidence="1">Membrane</location>
        <topology evidence="1">Multi-pass membrane protein</topology>
    </subcellularLocation>
</comment>
<feature type="transmembrane region" description="Helical" evidence="5">
    <location>
        <begin position="337"/>
        <end position="361"/>
    </location>
</feature>
<feature type="transmembrane region" description="Helical" evidence="5">
    <location>
        <begin position="20"/>
        <end position="38"/>
    </location>
</feature>
<feature type="transmembrane region" description="Helical" evidence="5">
    <location>
        <begin position="147"/>
        <end position="172"/>
    </location>
</feature>
<feature type="transmembrane region" description="Helical" evidence="5">
    <location>
        <begin position="400"/>
        <end position="421"/>
    </location>
</feature>
<dbReference type="InterPro" id="IPR036259">
    <property type="entry name" value="MFS_trans_sf"/>
</dbReference>
<sequence length="432" mass="46856">MTPSASHAGPSPGLRSIPNLRWWIVGILFLSTVINYVDRQTLSVLARTIQDDLGISDSGYARIVQAFLLAYTISYLVSGRITDWLGTRVSMAAFIVWWSLANIGTAFASSIFTLGLWRLLLGVGEPGNWTVGPKALSEWFPARERGLAYGIFTMGATIGATVAPPLIAWLALSYGWRGAFVVTGVLGLLWVIPWLWLYRPPHEHPRLTDAERVLVPPAPTSTTGGAEWTLWRTLLTQRDTWLLLGTRVLTDPVWYFYLFWFPKYLTDTRGLSLIEVGRVAWVVYLAADLGALGGGWLSGRLIDRGYAPVAARKLVLRIAATTILVGPLVAWAPSIPLVLLCAAVVACSQLAWQVTIGALIVDRYPPASVATAFGIVAAGSGFGGMVSTGVVGYLVSNYSYVPVFVTMALLHPLALALVWFLRGDRTAEGAAP</sequence>
<dbReference type="InterPro" id="IPR020846">
    <property type="entry name" value="MFS_dom"/>
</dbReference>
<keyword evidence="2 5" id="KW-0812">Transmembrane</keyword>
<feature type="transmembrane region" description="Helical" evidence="5">
    <location>
        <begin position="89"/>
        <end position="117"/>
    </location>
</feature>
<dbReference type="PANTHER" id="PTHR11662">
    <property type="entry name" value="SOLUTE CARRIER FAMILY 17"/>
    <property type="match status" value="1"/>
</dbReference>
<gene>
    <name evidence="7" type="primary">exuT_4</name>
    <name evidence="7" type="ORF">LuPra_02650</name>
</gene>
<protein>
    <submittedName>
        <fullName evidence="7">Hexuronate transporter</fullName>
    </submittedName>
</protein>
<evidence type="ECO:0000256" key="3">
    <source>
        <dbReference type="ARBA" id="ARBA00022989"/>
    </source>
</evidence>
<feature type="transmembrane region" description="Helical" evidence="5">
    <location>
        <begin position="241"/>
        <end position="261"/>
    </location>
</feature>
<organism evidence="7 8">
    <name type="scientific">Luteitalea pratensis</name>
    <dbReference type="NCBI Taxonomy" id="1855912"/>
    <lineage>
        <taxon>Bacteria</taxon>
        <taxon>Pseudomonadati</taxon>
        <taxon>Acidobacteriota</taxon>
        <taxon>Vicinamibacteria</taxon>
        <taxon>Vicinamibacterales</taxon>
        <taxon>Vicinamibacteraceae</taxon>
        <taxon>Luteitalea</taxon>
    </lineage>
</organism>
<dbReference type="AlphaFoldDB" id="A0A143PMJ7"/>
<dbReference type="OrthoDB" id="9794076at2"/>
<dbReference type="InterPro" id="IPR050382">
    <property type="entry name" value="MFS_Na/Anion_cotransporter"/>
</dbReference>
<evidence type="ECO:0000259" key="6">
    <source>
        <dbReference type="PROSITE" id="PS50850"/>
    </source>
</evidence>
<evidence type="ECO:0000256" key="5">
    <source>
        <dbReference type="SAM" id="Phobius"/>
    </source>
</evidence>
<dbReference type="Gene3D" id="1.20.1250.20">
    <property type="entry name" value="MFS general substrate transporter like domains"/>
    <property type="match status" value="2"/>
</dbReference>
<evidence type="ECO:0000313" key="7">
    <source>
        <dbReference type="EMBL" id="AMY09433.1"/>
    </source>
</evidence>
<dbReference type="InterPro" id="IPR011701">
    <property type="entry name" value="MFS"/>
</dbReference>
<dbReference type="PROSITE" id="PS50850">
    <property type="entry name" value="MFS"/>
    <property type="match status" value="1"/>
</dbReference>
<evidence type="ECO:0000256" key="1">
    <source>
        <dbReference type="ARBA" id="ARBA00004141"/>
    </source>
</evidence>
<keyword evidence="3 5" id="KW-1133">Transmembrane helix</keyword>
<dbReference type="PANTHER" id="PTHR11662:SF285">
    <property type="entry name" value="HEXURONATE TRANSPORTER"/>
    <property type="match status" value="1"/>
</dbReference>
<dbReference type="SUPFAM" id="SSF103473">
    <property type="entry name" value="MFS general substrate transporter"/>
    <property type="match status" value="1"/>
</dbReference>
<keyword evidence="4 5" id="KW-0472">Membrane</keyword>
<dbReference type="RefSeq" id="WP_110171179.1">
    <property type="nucleotide sequence ID" value="NZ_CP015136.1"/>
</dbReference>
<reference evidence="7 8" key="1">
    <citation type="journal article" date="2016" name="Genome Announc.">
        <title>First Complete Genome Sequence of a Subdivision 6 Acidobacterium Strain.</title>
        <authorList>
            <person name="Huang S."/>
            <person name="Vieira S."/>
            <person name="Bunk B."/>
            <person name="Riedel T."/>
            <person name="Sproer C."/>
            <person name="Overmann J."/>
        </authorList>
    </citation>
    <scope>NUCLEOTIDE SEQUENCE [LARGE SCALE GENOMIC DNA]</scope>
    <source>
        <strain evidence="8">DSM 100886 HEG_-6_39</strain>
    </source>
</reference>
<feature type="transmembrane region" description="Helical" evidence="5">
    <location>
        <begin position="59"/>
        <end position="77"/>
    </location>
</feature>
<dbReference type="GO" id="GO:0015134">
    <property type="term" value="F:hexuronate transmembrane transporter activity"/>
    <property type="evidence" value="ECO:0007669"/>
    <property type="project" value="TreeGrafter"/>
</dbReference>